<comment type="caution">
    <text evidence="6">The sequence shown here is derived from an EMBL/GenBank/DDBJ whole genome shotgun (WGS) entry which is preliminary data.</text>
</comment>
<sequence>MMKRATIKDVSALSGFSISTVSRVLNGNYPVKKETRKKILKAVNELDFNRNSIARNLRTKKSNLIGLVVADIKNPYYSNIAKEIDNALFKYGYNLLVCNTDESEKKEEKILKALTEKRVDTIVISPASNNTNSLRKIQSSGTRIIIIDRNLGVNDFPFIGSNNFDESKALTQILIENGHKKIIFVAGTPNAMTSRERVSGFKASLIENNIKLSNAKIINGMYKENFVYKKMLNFLAYNSKNRNGFTAIFSSNNLMTAGIIKAANEVQVSIPENISLVSFGQLDFQEIIKPKITCIRQDIDTISEKIVENILLMNQPNFSAKNTIVKDFIEIGSSVQKIR</sequence>
<accession>A0A5P1A0U7</accession>
<evidence type="ECO:0000256" key="3">
    <source>
        <dbReference type="ARBA" id="ARBA00023163"/>
    </source>
</evidence>
<dbReference type="SMART" id="SM00354">
    <property type="entry name" value="HTH_LACI"/>
    <property type="match status" value="1"/>
</dbReference>
<evidence type="ECO:0000313" key="6">
    <source>
        <dbReference type="EMBL" id="MQS98434.1"/>
    </source>
</evidence>
<proteinExistence type="predicted"/>
<feature type="domain" description="HTH lacI-type" evidence="4">
    <location>
        <begin position="5"/>
        <end position="59"/>
    </location>
</feature>
<dbReference type="Gene3D" id="1.10.260.40">
    <property type="entry name" value="lambda repressor-like DNA-binding domains"/>
    <property type="match status" value="1"/>
</dbReference>
<dbReference type="InterPro" id="IPR001761">
    <property type="entry name" value="Peripla_BP/Lac1_sug-bd_dom"/>
</dbReference>
<keyword evidence="3" id="KW-0804">Transcription</keyword>
<keyword evidence="2" id="KW-0238">DNA-binding</keyword>
<dbReference type="PROSITE" id="PS50932">
    <property type="entry name" value="HTH_LACI_2"/>
    <property type="match status" value="1"/>
</dbReference>
<protein>
    <submittedName>
        <fullName evidence="6">LacI family transcriptional regulator</fullName>
    </submittedName>
</protein>
<dbReference type="CDD" id="cd01392">
    <property type="entry name" value="HTH_LacI"/>
    <property type="match status" value="1"/>
</dbReference>
<dbReference type="SUPFAM" id="SSF53822">
    <property type="entry name" value="Periplasmic binding protein-like I"/>
    <property type="match status" value="1"/>
</dbReference>
<dbReference type="GO" id="GO:0000976">
    <property type="term" value="F:transcription cis-regulatory region binding"/>
    <property type="evidence" value="ECO:0007669"/>
    <property type="project" value="TreeGrafter"/>
</dbReference>
<dbReference type="Gene3D" id="3.40.50.2300">
    <property type="match status" value="2"/>
</dbReference>
<dbReference type="Pfam" id="PF00532">
    <property type="entry name" value="Peripla_BP_1"/>
    <property type="match status" value="1"/>
</dbReference>
<dbReference type="Pfam" id="PF00356">
    <property type="entry name" value="LacI"/>
    <property type="match status" value="1"/>
</dbReference>
<dbReference type="EMBL" id="VDFP01000024">
    <property type="protein sequence ID" value="MQS76721.1"/>
    <property type="molecule type" value="Genomic_DNA"/>
</dbReference>
<dbReference type="InterPro" id="IPR000843">
    <property type="entry name" value="HTH_LacI"/>
</dbReference>
<dbReference type="InterPro" id="IPR028082">
    <property type="entry name" value="Peripla_BP_I"/>
</dbReference>
<name>A0A5P1A0U7_9LACO</name>
<gene>
    <name evidence="6" type="ORF">FHL05_11270</name>
    <name evidence="5" type="ORF">FHL06_10100</name>
</gene>
<evidence type="ECO:0000313" key="8">
    <source>
        <dbReference type="Proteomes" id="UP000414364"/>
    </source>
</evidence>
<dbReference type="Proteomes" id="UP000371423">
    <property type="component" value="Unassembled WGS sequence"/>
</dbReference>
<dbReference type="GO" id="GO:0003700">
    <property type="term" value="F:DNA-binding transcription factor activity"/>
    <property type="evidence" value="ECO:0007669"/>
    <property type="project" value="TreeGrafter"/>
</dbReference>
<dbReference type="PANTHER" id="PTHR30146">
    <property type="entry name" value="LACI-RELATED TRANSCRIPTIONAL REPRESSOR"/>
    <property type="match status" value="1"/>
</dbReference>
<dbReference type="Proteomes" id="UP000414364">
    <property type="component" value="Unassembled WGS sequence"/>
</dbReference>
<dbReference type="SUPFAM" id="SSF47413">
    <property type="entry name" value="lambda repressor-like DNA-binding domains"/>
    <property type="match status" value="1"/>
</dbReference>
<keyword evidence="7" id="KW-1185">Reference proteome</keyword>
<evidence type="ECO:0000313" key="7">
    <source>
        <dbReference type="Proteomes" id="UP000371423"/>
    </source>
</evidence>
<dbReference type="EMBL" id="VDFO01000051">
    <property type="protein sequence ID" value="MQS98434.1"/>
    <property type="molecule type" value="Genomic_DNA"/>
</dbReference>
<organism evidence="6 7">
    <name type="scientific">Companilactobacillus halodurans</name>
    <dbReference type="NCBI Taxonomy" id="2584183"/>
    <lineage>
        <taxon>Bacteria</taxon>
        <taxon>Bacillati</taxon>
        <taxon>Bacillota</taxon>
        <taxon>Bacilli</taxon>
        <taxon>Lactobacillales</taxon>
        <taxon>Lactobacillaceae</taxon>
        <taxon>Companilactobacillus</taxon>
    </lineage>
</organism>
<dbReference type="InterPro" id="IPR010982">
    <property type="entry name" value="Lambda_DNA-bd_dom_sf"/>
</dbReference>
<evidence type="ECO:0000256" key="1">
    <source>
        <dbReference type="ARBA" id="ARBA00023015"/>
    </source>
</evidence>
<dbReference type="OrthoDB" id="9796186at2"/>
<evidence type="ECO:0000313" key="5">
    <source>
        <dbReference type="EMBL" id="MQS76721.1"/>
    </source>
</evidence>
<evidence type="ECO:0000259" key="4">
    <source>
        <dbReference type="PROSITE" id="PS50932"/>
    </source>
</evidence>
<dbReference type="AlphaFoldDB" id="A0A5P1A0U7"/>
<keyword evidence="1" id="KW-0805">Transcription regulation</keyword>
<reference evidence="7 8" key="1">
    <citation type="journal article" date="2019" name="Syst. Appl. Microbiol.">
        <title>Polyphasic characterization of two novel Lactobacillus spp. isolated from blown salami packages: Description of Lactobacillus halodurans sp. nov. and Lactobacillus salsicarnum sp. nov.</title>
        <authorList>
            <person name="Schuster J.A."/>
            <person name="Klingl A."/>
            <person name="Vogel R.F."/>
            <person name="Ehrmann M.A."/>
        </authorList>
    </citation>
    <scope>NUCLEOTIDE SEQUENCE [LARGE SCALE GENOMIC DNA]</scope>
    <source>
        <strain evidence="6 7">TMW 1.1920</strain>
        <strain evidence="5 8">TMW 1.2172</strain>
    </source>
</reference>
<dbReference type="CDD" id="cd06267">
    <property type="entry name" value="PBP1_LacI_sugar_binding-like"/>
    <property type="match status" value="1"/>
</dbReference>
<evidence type="ECO:0000256" key="2">
    <source>
        <dbReference type="ARBA" id="ARBA00023125"/>
    </source>
</evidence>
<dbReference type="PANTHER" id="PTHR30146:SF109">
    <property type="entry name" value="HTH-TYPE TRANSCRIPTIONAL REGULATOR GALS"/>
    <property type="match status" value="1"/>
</dbReference>